<comment type="caution">
    <text evidence="2">The sequence shown here is derived from an EMBL/GenBank/DDBJ whole genome shotgun (WGS) entry which is preliminary data.</text>
</comment>
<reference evidence="2 3" key="1">
    <citation type="submission" date="2021-11" db="EMBL/GenBank/DDBJ databases">
        <title>Black yeast isolated from Biological Soil Crust.</title>
        <authorList>
            <person name="Kurbessoian T."/>
        </authorList>
    </citation>
    <scope>NUCLEOTIDE SEQUENCE [LARGE SCALE GENOMIC DNA]</scope>
    <source>
        <strain evidence="2 3">CCFEE 5522</strain>
    </source>
</reference>
<sequence length="550" mass="61069">MDPMSAMAMAAGISTAVQTVAKVILQIRDICQQVNGADVYLIGMVAQLHSIKSALEQIDLLMQKAEYDYQVQMDLDLAIQASELHIALLDKQLSQFKTKKNDPNALRLKAKIKTVFESDGMEACCNRLDRQANALNLLITVLTSRTITEQKSMLQRSASRKVFNQVRDDAESLQVLVDSASFTTARRNPGPLAARLPWRRFDCDKEVSQSKAYQSRRLERLTGRQPDEDVSDEATSEVKESHRPTAGEGHDSEDDKPDRRPSLPRLNSNFLTKLLRRRTEEVTAVQGADDVVEKEAQETHVQHTLEVGADVDEEQEIQAEQTTKYLSKVLAVGDGDAVRSLVSHGRHLWGLPEEALPIPRRVREATVFKLNTPCYDMSIYHHSIVGDARTHEDFCSQYRDVACVVMVVKLADYASGALSNTPGQSFRFAHHHVLFRTFANDHHLLLAKIALLLDTTGLQDALSKYPDQQWLMQGDGETTVEAFAEAVRTRAVQAGGIGASEERTTVLIGAPNDATASAIFAIAATSSQQRSHKWSGLKFGDLYDAKNPYA</sequence>
<feature type="region of interest" description="Disordered" evidence="1">
    <location>
        <begin position="212"/>
        <end position="267"/>
    </location>
</feature>
<organism evidence="2 3">
    <name type="scientific">Oleoguttula mirabilis</name>
    <dbReference type="NCBI Taxonomy" id="1507867"/>
    <lineage>
        <taxon>Eukaryota</taxon>
        <taxon>Fungi</taxon>
        <taxon>Dikarya</taxon>
        <taxon>Ascomycota</taxon>
        <taxon>Pezizomycotina</taxon>
        <taxon>Dothideomycetes</taxon>
        <taxon>Dothideomycetidae</taxon>
        <taxon>Mycosphaerellales</taxon>
        <taxon>Teratosphaeriaceae</taxon>
        <taxon>Oleoguttula</taxon>
    </lineage>
</organism>
<keyword evidence="3" id="KW-1185">Reference proteome</keyword>
<name>A0AAV9JBU0_9PEZI</name>
<dbReference type="EMBL" id="JAVFHQ010000042">
    <property type="protein sequence ID" value="KAK4542382.1"/>
    <property type="molecule type" value="Genomic_DNA"/>
</dbReference>
<accession>A0AAV9JBU0</accession>
<dbReference type="AlphaFoldDB" id="A0AAV9JBU0"/>
<protein>
    <recommendedName>
        <fullName evidence="4">Fungal N-terminal domain-containing protein</fullName>
    </recommendedName>
</protein>
<proteinExistence type="predicted"/>
<evidence type="ECO:0008006" key="4">
    <source>
        <dbReference type="Google" id="ProtNLM"/>
    </source>
</evidence>
<feature type="compositionally biased region" description="Basic and acidic residues" evidence="1">
    <location>
        <begin position="216"/>
        <end position="227"/>
    </location>
</feature>
<evidence type="ECO:0000256" key="1">
    <source>
        <dbReference type="SAM" id="MobiDB-lite"/>
    </source>
</evidence>
<evidence type="ECO:0000313" key="2">
    <source>
        <dbReference type="EMBL" id="KAK4542382.1"/>
    </source>
</evidence>
<evidence type="ECO:0000313" key="3">
    <source>
        <dbReference type="Proteomes" id="UP001324427"/>
    </source>
</evidence>
<gene>
    <name evidence="2" type="ORF">LTR36_006839</name>
</gene>
<feature type="compositionally biased region" description="Basic and acidic residues" evidence="1">
    <location>
        <begin position="236"/>
        <end position="250"/>
    </location>
</feature>
<dbReference type="Proteomes" id="UP001324427">
    <property type="component" value="Unassembled WGS sequence"/>
</dbReference>